<dbReference type="Proteomes" id="UP000243374">
    <property type="component" value="Unassembled WGS sequence"/>
</dbReference>
<organism evidence="7 8">
    <name type="scientific">Succinivibrio dextrinosolvens</name>
    <dbReference type="NCBI Taxonomy" id="83771"/>
    <lineage>
        <taxon>Bacteria</taxon>
        <taxon>Pseudomonadati</taxon>
        <taxon>Pseudomonadota</taxon>
        <taxon>Gammaproteobacteria</taxon>
        <taxon>Aeromonadales</taxon>
        <taxon>Succinivibrionaceae</taxon>
        <taxon>Succinivibrio</taxon>
    </lineage>
</organism>
<dbReference type="AlphaFoldDB" id="A0A662ZAW4"/>
<dbReference type="PANTHER" id="PTHR43673">
    <property type="entry name" value="NAD(P)H NITROREDUCTASE YDGI-RELATED"/>
    <property type="match status" value="1"/>
</dbReference>
<keyword evidence="5" id="KW-0560">Oxidoreductase</keyword>
<evidence type="ECO:0000313" key="7">
    <source>
        <dbReference type="EMBL" id="SFK13630.1"/>
    </source>
</evidence>
<reference evidence="7 8" key="1">
    <citation type="submission" date="2016-10" db="EMBL/GenBank/DDBJ databases">
        <authorList>
            <person name="Varghese N."/>
            <person name="Submissions S."/>
        </authorList>
    </citation>
    <scope>NUCLEOTIDE SEQUENCE [LARGE SCALE GENOMIC DNA]</scope>
    <source>
        <strain evidence="7 8">22B</strain>
    </source>
</reference>
<feature type="domain" description="Nitroreductase" evidence="6">
    <location>
        <begin position="83"/>
        <end position="162"/>
    </location>
</feature>
<evidence type="ECO:0000259" key="6">
    <source>
        <dbReference type="Pfam" id="PF00881"/>
    </source>
</evidence>
<dbReference type="Pfam" id="PF00881">
    <property type="entry name" value="Nitroreductase"/>
    <property type="match status" value="2"/>
</dbReference>
<evidence type="ECO:0000256" key="3">
    <source>
        <dbReference type="ARBA" id="ARBA00022630"/>
    </source>
</evidence>
<protein>
    <submittedName>
        <fullName evidence="7">Nitroreductase</fullName>
    </submittedName>
</protein>
<evidence type="ECO:0000256" key="5">
    <source>
        <dbReference type="ARBA" id="ARBA00023002"/>
    </source>
</evidence>
<feature type="domain" description="Nitroreductase" evidence="6">
    <location>
        <begin position="18"/>
        <end position="73"/>
    </location>
</feature>
<dbReference type="Gene3D" id="3.40.109.10">
    <property type="entry name" value="NADH Oxidase"/>
    <property type="match status" value="1"/>
</dbReference>
<keyword evidence="8" id="KW-1185">Reference proteome</keyword>
<name>A0A662ZAW4_9GAMM</name>
<evidence type="ECO:0000313" key="8">
    <source>
        <dbReference type="Proteomes" id="UP000243374"/>
    </source>
</evidence>
<sequence>MFIANGLGEICMDAIENILSRKSVREFSNKEISEQDLKTILTAGMSGPSALNMRPYDFIVIRKKDLMEQIYDENGIYYAPLKQANVGVIVCGDIDKAYLAKDGYWIIDSTIAAQNIILAANALGIGSVWLGAYPEKQKYLALQKLFSLSNHVIPVAVIALGYPLDDKREIRDLYEEEKIHKDKW</sequence>
<dbReference type="GO" id="GO:0016491">
    <property type="term" value="F:oxidoreductase activity"/>
    <property type="evidence" value="ECO:0007669"/>
    <property type="project" value="UniProtKB-KW"/>
</dbReference>
<proteinExistence type="inferred from homology"/>
<keyword evidence="4" id="KW-0288">FMN</keyword>
<keyword evidence="3" id="KW-0285">Flavoprotein</keyword>
<dbReference type="PANTHER" id="PTHR43673:SF2">
    <property type="entry name" value="NITROREDUCTASE"/>
    <property type="match status" value="1"/>
</dbReference>
<dbReference type="OrthoDB" id="9804207at2"/>
<gene>
    <name evidence="7" type="ORF">SAMN04487865_10294</name>
</gene>
<comment type="similarity">
    <text evidence="2">Belongs to the nitroreductase family.</text>
</comment>
<evidence type="ECO:0000256" key="1">
    <source>
        <dbReference type="ARBA" id="ARBA00001917"/>
    </source>
</evidence>
<dbReference type="EMBL" id="FOSF01000029">
    <property type="protein sequence ID" value="SFK13630.1"/>
    <property type="molecule type" value="Genomic_DNA"/>
</dbReference>
<evidence type="ECO:0000256" key="4">
    <source>
        <dbReference type="ARBA" id="ARBA00022643"/>
    </source>
</evidence>
<evidence type="ECO:0000256" key="2">
    <source>
        <dbReference type="ARBA" id="ARBA00007118"/>
    </source>
</evidence>
<dbReference type="InterPro" id="IPR000415">
    <property type="entry name" value="Nitroreductase-like"/>
</dbReference>
<accession>A0A662ZAW4</accession>
<comment type="cofactor">
    <cofactor evidence="1">
        <name>FMN</name>
        <dbReference type="ChEBI" id="CHEBI:58210"/>
    </cofactor>
</comment>
<dbReference type="SUPFAM" id="SSF55469">
    <property type="entry name" value="FMN-dependent nitroreductase-like"/>
    <property type="match status" value="1"/>
</dbReference>
<dbReference type="RefSeq" id="WP_083396945.1">
    <property type="nucleotide sequence ID" value="NZ_FOSF01000029.1"/>
</dbReference>
<dbReference type="InterPro" id="IPR029479">
    <property type="entry name" value="Nitroreductase"/>
</dbReference>